<comment type="caution">
    <text evidence="16">The sequence shown here is derived from an EMBL/GenBank/DDBJ whole genome shotgun (WGS) entry which is preliminary data.</text>
</comment>
<dbReference type="GO" id="GO:0006572">
    <property type="term" value="P:L-tyrosine catabolic process"/>
    <property type="evidence" value="ECO:0007669"/>
    <property type="project" value="UniProtKB-KW"/>
</dbReference>
<feature type="active site" description="Proton acceptor" evidence="11">
    <location>
        <position position="150"/>
    </location>
</feature>
<dbReference type="EC" id="3.7.1.2" evidence="4"/>
<feature type="domain" description="Fumarylacetoacetase N-terminal" evidence="15">
    <location>
        <begin position="28"/>
        <end position="135"/>
    </location>
</feature>
<feature type="binding site" evidence="12">
    <location>
        <position position="159"/>
    </location>
    <ligand>
        <name>substrate</name>
    </ligand>
</feature>
<dbReference type="Gene3D" id="2.30.30.230">
    <property type="entry name" value="Fumarylacetoacetase, N-terminal domain"/>
    <property type="match status" value="1"/>
</dbReference>
<evidence type="ECO:0000259" key="15">
    <source>
        <dbReference type="Pfam" id="PF09298"/>
    </source>
</evidence>
<name>A0A5B0GKH1_9BURK</name>
<comment type="cofactor">
    <cofactor evidence="2 13">
        <name>Mg(2+)</name>
        <dbReference type="ChEBI" id="CHEBI:18420"/>
    </cofactor>
</comment>
<evidence type="ECO:0000256" key="1">
    <source>
        <dbReference type="ARBA" id="ARBA00001913"/>
    </source>
</evidence>
<feature type="binding site" evidence="12">
    <location>
        <position position="145"/>
    </location>
    <ligand>
        <name>substrate</name>
    </ligand>
</feature>
<dbReference type="GO" id="GO:0046872">
    <property type="term" value="F:metal ion binding"/>
    <property type="evidence" value="ECO:0007669"/>
    <property type="project" value="UniProtKB-KW"/>
</dbReference>
<protein>
    <recommendedName>
        <fullName evidence="4">fumarylacetoacetase</fullName>
        <ecNumber evidence="4">3.7.1.2</ecNumber>
    </recommendedName>
</protein>
<feature type="binding site" evidence="13">
    <location>
        <position position="143"/>
    </location>
    <ligand>
        <name>Ca(2+)</name>
        <dbReference type="ChEBI" id="CHEBI:29108"/>
    </ligand>
</feature>
<dbReference type="Pfam" id="PF01557">
    <property type="entry name" value="FAA_hydrolase"/>
    <property type="match status" value="1"/>
</dbReference>
<dbReference type="InterPro" id="IPR036462">
    <property type="entry name" value="Fumarylacetoacetase_N_sf"/>
</dbReference>
<keyword evidence="5 13" id="KW-0479">Metal-binding</keyword>
<feature type="domain" description="Fumarylacetoacetase-like C-terminal" evidence="14">
    <location>
        <begin position="146"/>
        <end position="429"/>
    </location>
</feature>
<keyword evidence="17" id="KW-1185">Reference proteome</keyword>
<dbReference type="Pfam" id="PF09298">
    <property type="entry name" value="FAA_hydrolase_N"/>
    <property type="match status" value="1"/>
</dbReference>
<evidence type="ECO:0000313" key="17">
    <source>
        <dbReference type="Proteomes" id="UP000325273"/>
    </source>
</evidence>
<keyword evidence="9" id="KW-0828">Tyrosine catabolism</keyword>
<organism evidence="16 17">
    <name type="scientific">Paraburkholderia panacisoli</name>
    <dbReference type="NCBI Taxonomy" id="2603818"/>
    <lineage>
        <taxon>Bacteria</taxon>
        <taxon>Pseudomonadati</taxon>
        <taxon>Pseudomonadota</taxon>
        <taxon>Betaproteobacteria</taxon>
        <taxon>Burkholderiales</taxon>
        <taxon>Burkholderiaceae</taxon>
        <taxon>Paraburkholderia</taxon>
    </lineage>
</organism>
<evidence type="ECO:0000256" key="7">
    <source>
        <dbReference type="ARBA" id="ARBA00022837"/>
    </source>
</evidence>
<proteinExistence type="predicted"/>
<comment type="pathway">
    <text evidence="3">Amino-acid degradation; L-phenylalanine degradation; acetoacetate and fumarate from L-phenylalanine: step 6/6.</text>
</comment>
<dbReference type="InterPro" id="IPR011234">
    <property type="entry name" value="Fumarylacetoacetase-like_C"/>
</dbReference>
<sequence>MNLDRTHDAAVKSWLASANQPHCDFPLQNLPYAIFRRKGGAEEFRAGIALGDQVIDLAALVRERCLSGLALQAAVACAQPSLNAFFAMGPDAWRALRHAVFALFEAPAAGASTMADTPALETCLVAQTDVEYNLPASIGDYTDFYTSIDHARNIVKLLRPDSALSPNFQWMPLAYHGRVSSIGLSGQQVRRPLGQRLAAGHSVPEVSACARLDYELELGIFIGVGNQEGEPIPVTHAERHVFGLCLLNDWSARDIQMWESTPLGPFLAKNFATTISPWIVTMEALAPFRHAWERPADEPQPLAYLDAPANRSEGGIDIQLEVWLMSELQRKSDAHAARLSRTSFRHQYWTVAQMVAHHTVGGCNLRSGDLLGSGTISGPTAAEAGALIELTAAGKTPVALGNGETRAFLEDGDTVVMKGWCERPGFARIGFGENRGKVLPARVVS</sequence>
<feature type="binding site" evidence="12">
    <location>
        <position position="256"/>
    </location>
    <ligand>
        <name>substrate</name>
    </ligand>
</feature>
<feature type="binding site" evidence="12">
    <location>
        <position position="375"/>
    </location>
    <ligand>
        <name>substrate</name>
    </ligand>
</feature>
<dbReference type="Proteomes" id="UP000325273">
    <property type="component" value="Unassembled WGS sequence"/>
</dbReference>
<dbReference type="SUPFAM" id="SSF56529">
    <property type="entry name" value="FAH"/>
    <property type="match status" value="1"/>
</dbReference>
<dbReference type="GO" id="GO:0006559">
    <property type="term" value="P:L-phenylalanine catabolic process"/>
    <property type="evidence" value="ECO:0007669"/>
    <property type="project" value="UniProtKB-UniPathway"/>
</dbReference>
<feature type="binding site" evidence="13">
    <location>
        <position position="249"/>
    </location>
    <ligand>
        <name>Ca(2+)</name>
        <dbReference type="ChEBI" id="CHEBI:29108"/>
    </ligand>
</feature>
<dbReference type="GO" id="GO:0004334">
    <property type="term" value="F:fumarylacetoacetase activity"/>
    <property type="evidence" value="ECO:0007669"/>
    <property type="project" value="UniProtKB-EC"/>
</dbReference>
<dbReference type="EMBL" id="VTUZ01000032">
    <property type="protein sequence ID" value="KAA1003812.1"/>
    <property type="molecule type" value="Genomic_DNA"/>
</dbReference>
<feature type="binding site" evidence="13">
    <location>
        <position position="217"/>
    </location>
    <ligand>
        <name>Ca(2+)</name>
        <dbReference type="ChEBI" id="CHEBI:29108"/>
    </ligand>
</feature>
<keyword evidence="7 13" id="KW-0106">Calcium</keyword>
<dbReference type="InterPro" id="IPR015377">
    <property type="entry name" value="Fumarylacetoacetase_N"/>
</dbReference>
<dbReference type="AlphaFoldDB" id="A0A5B0GKH1"/>
<evidence type="ECO:0000313" key="16">
    <source>
        <dbReference type="EMBL" id="KAA1003812.1"/>
    </source>
</evidence>
<evidence type="ECO:0000259" key="14">
    <source>
        <dbReference type="Pfam" id="PF01557"/>
    </source>
</evidence>
<evidence type="ECO:0000256" key="9">
    <source>
        <dbReference type="ARBA" id="ARBA00022878"/>
    </source>
</evidence>
<dbReference type="Gene3D" id="3.90.850.10">
    <property type="entry name" value="Fumarylacetoacetase-like, C-terminal domain"/>
    <property type="match status" value="1"/>
</dbReference>
<dbReference type="SUPFAM" id="SSF63433">
    <property type="entry name" value="Fumarylacetoacetate hydrolase, FAH, N-terminal domain"/>
    <property type="match status" value="1"/>
</dbReference>
<feature type="binding site" evidence="13">
    <location>
        <position position="273"/>
    </location>
    <ligand>
        <name>Mg(2+)</name>
        <dbReference type="ChEBI" id="CHEBI:18420"/>
    </ligand>
</feature>
<evidence type="ECO:0000256" key="13">
    <source>
        <dbReference type="PIRSR" id="PIRSR605959-3"/>
    </source>
</evidence>
<keyword evidence="6 16" id="KW-0378">Hydrolase</keyword>
<comment type="cofactor">
    <cofactor evidence="1 13">
        <name>Ca(2+)</name>
        <dbReference type="ChEBI" id="CHEBI:29108"/>
    </cofactor>
</comment>
<evidence type="ECO:0000256" key="6">
    <source>
        <dbReference type="ARBA" id="ARBA00022801"/>
    </source>
</evidence>
<keyword evidence="10" id="KW-0585">Phenylalanine catabolism</keyword>
<gene>
    <name evidence="16" type="primary">fahA</name>
    <name evidence="16" type="ORF">FVF58_34565</name>
</gene>
<evidence type="ECO:0000256" key="3">
    <source>
        <dbReference type="ARBA" id="ARBA00004782"/>
    </source>
</evidence>
<dbReference type="InterPro" id="IPR005959">
    <property type="entry name" value="Fumarylacetoacetase"/>
</dbReference>
<evidence type="ECO:0000256" key="8">
    <source>
        <dbReference type="ARBA" id="ARBA00022842"/>
    </source>
</evidence>
<dbReference type="PANTHER" id="PTHR43069">
    <property type="entry name" value="FUMARYLACETOACETASE"/>
    <property type="match status" value="1"/>
</dbReference>
<feature type="binding site" evidence="13">
    <location>
        <position position="269"/>
    </location>
    <ligand>
        <name>Mg(2+)</name>
        <dbReference type="ChEBI" id="CHEBI:18420"/>
    </ligand>
</feature>
<dbReference type="InterPro" id="IPR036663">
    <property type="entry name" value="Fumarylacetoacetase_C_sf"/>
</dbReference>
<evidence type="ECO:0000256" key="12">
    <source>
        <dbReference type="PIRSR" id="PIRSR605959-2"/>
    </source>
</evidence>
<dbReference type="GO" id="GO:1902000">
    <property type="term" value="P:homogentisate catabolic process"/>
    <property type="evidence" value="ECO:0007669"/>
    <property type="project" value="TreeGrafter"/>
</dbReference>
<dbReference type="PANTHER" id="PTHR43069:SF2">
    <property type="entry name" value="FUMARYLACETOACETASE"/>
    <property type="match status" value="1"/>
</dbReference>
<dbReference type="UniPathway" id="UPA00139">
    <property type="reaction ID" value="UER00341"/>
</dbReference>
<evidence type="ECO:0000256" key="11">
    <source>
        <dbReference type="PIRSR" id="PIRSR605959-1"/>
    </source>
</evidence>
<feature type="binding site" evidence="13">
    <location>
        <position position="215"/>
    </location>
    <ligand>
        <name>Ca(2+)</name>
        <dbReference type="ChEBI" id="CHEBI:29108"/>
    </ligand>
</feature>
<feature type="binding site" evidence="13">
    <location>
        <position position="249"/>
    </location>
    <ligand>
        <name>Mg(2+)</name>
        <dbReference type="ChEBI" id="CHEBI:18420"/>
    </ligand>
</feature>
<evidence type="ECO:0000256" key="2">
    <source>
        <dbReference type="ARBA" id="ARBA00001946"/>
    </source>
</evidence>
<dbReference type="RefSeq" id="WP_149674216.1">
    <property type="nucleotide sequence ID" value="NZ_VTUZ01000032.1"/>
</dbReference>
<evidence type="ECO:0000256" key="10">
    <source>
        <dbReference type="ARBA" id="ARBA00023232"/>
    </source>
</evidence>
<accession>A0A5B0GKH1</accession>
<keyword evidence="8 13" id="KW-0460">Magnesium</keyword>
<dbReference type="NCBIfam" id="TIGR01266">
    <property type="entry name" value="fum_ac_acetase"/>
    <property type="match status" value="1"/>
</dbReference>
<reference evidence="16 17" key="1">
    <citation type="submission" date="2019-08" db="EMBL/GenBank/DDBJ databases">
        <title>Paraburkholderia sp. DCY113.</title>
        <authorList>
            <person name="Kang J."/>
        </authorList>
    </citation>
    <scope>NUCLEOTIDE SEQUENCE [LARGE SCALE GENOMIC DNA]</scope>
    <source>
        <strain evidence="16 17">DCY113</strain>
    </source>
</reference>
<evidence type="ECO:0000256" key="4">
    <source>
        <dbReference type="ARBA" id="ARBA00012094"/>
    </source>
</evidence>
<evidence type="ECO:0000256" key="5">
    <source>
        <dbReference type="ARBA" id="ARBA00022723"/>
    </source>
</evidence>